<dbReference type="Pfam" id="PF13370">
    <property type="entry name" value="Fer4_13"/>
    <property type="match status" value="1"/>
</dbReference>
<dbReference type="PANTHER" id="PTHR36923">
    <property type="entry name" value="FERREDOXIN"/>
    <property type="match status" value="1"/>
</dbReference>
<keyword evidence="3" id="KW-0479">Metal-binding</keyword>
<proteinExistence type="predicted"/>
<keyword evidence="4" id="KW-0249">Electron transport</keyword>
<evidence type="ECO:0000256" key="5">
    <source>
        <dbReference type="ARBA" id="ARBA00023004"/>
    </source>
</evidence>
<evidence type="ECO:0000256" key="1">
    <source>
        <dbReference type="ARBA" id="ARBA00001927"/>
    </source>
</evidence>
<name>A0ABN1SQ44_9ACTN</name>
<evidence type="ECO:0000313" key="9">
    <source>
        <dbReference type="Proteomes" id="UP001500033"/>
    </source>
</evidence>
<dbReference type="SUPFAM" id="SSF54862">
    <property type="entry name" value="4Fe-4S ferredoxins"/>
    <property type="match status" value="1"/>
</dbReference>
<dbReference type="Proteomes" id="UP001500033">
    <property type="component" value="Unassembled WGS sequence"/>
</dbReference>
<evidence type="ECO:0000256" key="6">
    <source>
        <dbReference type="ARBA" id="ARBA00023014"/>
    </source>
</evidence>
<keyword evidence="9" id="KW-1185">Reference proteome</keyword>
<accession>A0ABN1SQ44</accession>
<dbReference type="InterPro" id="IPR051269">
    <property type="entry name" value="Fe-S_cluster_ET"/>
</dbReference>
<dbReference type="Gene3D" id="3.30.70.20">
    <property type="match status" value="1"/>
</dbReference>
<protein>
    <submittedName>
        <fullName evidence="8">Ferredoxin</fullName>
    </submittedName>
</protein>
<evidence type="ECO:0000256" key="7">
    <source>
        <dbReference type="ARBA" id="ARBA00023291"/>
    </source>
</evidence>
<comment type="cofactor">
    <cofactor evidence="1">
        <name>[3Fe-4S] cluster</name>
        <dbReference type="ChEBI" id="CHEBI:21137"/>
    </cofactor>
</comment>
<organism evidence="8 9">
    <name type="scientific">Streptomyces rhizosphaericus</name>
    <dbReference type="NCBI Taxonomy" id="114699"/>
    <lineage>
        <taxon>Bacteria</taxon>
        <taxon>Bacillati</taxon>
        <taxon>Actinomycetota</taxon>
        <taxon>Actinomycetes</taxon>
        <taxon>Kitasatosporales</taxon>
        <taxon>Streptomycetaceae</taxon>
        <taxon>Streptomyces</taxon>
        <taxon>Streptomyces violaceusniger group</taxon>
    </lineage>
</organism>
<evidence type="ECO:0000256" key="2">
    <source>
        <dbReference type="ARBA" id="ARBA00022448"/>
    </source>
</evidence>
<evidence type="ECO:0000313" key="8">
    <source>
        <dbReference type="EMBL" id="GAA1000832.1"/>
    </source>
</evidence>
<keyword evidence="6" id="KW-0411">Iron-sulfur</keyword>
<evidence type="ECO:0000256" key="4">
    <source>
        <dbReference type="ARBA" id="ARBA00022982"/>
    </source>
</evidence>
<keyword evidence="7" id="KW-0003">3Fe-4S</keyword>
<reference evidence="8 9" key="1">
    <citation type="journal article" date="2019" name="Int. J. Syst. Evol. Microbiol.">
        <title>The Global Catalogue of Microorganisms (GCM) 10K type strain sequencing project: providing services to taxonomists for standard genome sequencing and annotation.</title>
        <authorList>
            <consortium name="The Broad Institute Genomics Platform"/>
            <consortium name="The Broad Institute Genome Sequencing Center for Infectious Disease"/>
            <person name="Wu L."/>
            <person name="Ma J."/>
        </authorList>
    </citation>
    <scope>NUCLEOTIDE SEQUENCE [LARGE SCALE GENOMIC DNA]</scope>
    <source>
        <strain evidence="8 9">JCM 11445</strain>
    </source>
</reference>
<dbReference type="EMBL" id="BAAAIE010000117">
    <property type="protein sequence ID" value="GAA1000832.1"/>
    <property type="molecule type" value="Genomic_DNA"/>
</dbReference>
<dbReference type="PANTHER" id="PTHR36923:SF3">
    <property type="entry name" value="FERREDOXIN"/>
    <property type="match status" value="1"/>
</dbReference>
<keyword evidence="2" id="KW-0813">Transport</keyword>
<keyword evidence="5" id="KW-0408">Iron</keyword>
<comment type="caution">
    <text evidence="8">The sequence shown here is derived from an EMBL/GenBank/DDBJ whole genome shotgun (WGS) entry which is preliminary data.</text>
</comment>
<sequence>MKVSVNREACRDTALCTGLAPEVFELNEQGRLVVLVETPSPDQLDDVLQAVHSCPLQALSVTDD</sequence>
<evidence type="ECO:0000256" key="3">
    <source>
        <dbReference type="ARBA" id="ARBA00022723"/>
    </source>
</evidence>
<gene>
    <name evidence="8" type="ORF">GCM10009576_091210</name>
</gene>